<evidence type="ECO:0000313" key="2">
    <source>
        <dbReference type="EMBL" id="KIY95176.1"/>
    </source>
</evidence>
<feature type="compositionally biased region" description="Low complexity" evidence="1">
    <location>
        <begin position="205"/>
        <end position="253"/>
    </location>
</feature>
<protein>
    <submittedName>
        <fullName evidence="2">Flagellar associated protein</fullName>
    </submittedName>
</protein>
<name>A0A0D2M154_9CHLO</name>
<gene>
    <name evidence="2" type="ORF">MNEG_12787</name>
</gene>
<dbReference type="RefSeq" id="XP_013894196.1">
    <property type="nucleotide sequence ID" value="XM_014038742.1"/>
</dbReference>
<dbReference type="InterPro" id="IPR023247">
    <property type="entry name" value="IC97/Dnai7-like"/>
</dbReference>
<dbReference type="PANTHER" id="PTHR20929">
    <property type="entry name" value="LUNG ADENOMA SUSCEPTIBILITY 1-RELATED"/>
    <property type="match status" value="1"/>
</dbReference>
<feature type="region of interest" description="Disordered" evidence="1">
    <location>
        <begin position="205"/>
        <end position="262"/>
    </location>
</feature>
<organism evidence="2 3">
    <name type="scientific">Monoraphidium neglectum</name>
    <dbReference type="NCBI Taxonomy" id="145388"/>
    <lineage>
        <taxon>Eukaryota</taxon>
        <taxon>Viridiplantae</taxon>
        <taxon>Chlorophyta</taxon>
        <taxon>core chlorophytes</taxon>
        <taxon>Chlorophyceae</taxon>
        <taxon>CS clade</taxon>
        <taxon>Sphaeropleales</taxon>
        <taxon>Selenastraceae</taxon>
        <taxon>Monoraphidium</taxon>
    </lineage>
</organism>
<keyword evidence="3" id="KW-1185">Reference proteome</keyword>
<dbReference type="GO" id="GO:0048487">
    <property type="term" value="F:beta-tubulin binding"/>
    <property type="evidence" value="ECO:0007669"/>
    <property type="project" value="TreeGrafter"/>
</dbReference>
<dbReference type="KEGG" id="mng:MNEG_12787"/>
<dbReference type="AlphaFoldDB" id="A0A0D2M154"/>
<keyword evidence="2" id="KW-0966">Cell projection</keyword>
<dbReference type="PRINTS" id="PR02043">
    <property type="entry name" value="CANCERSCCP1"/>
</dbReference>
<dbReference type="Proteomes" id="UP000054498">
    <property type="component" value="Unassembled WGS sequence"/>
</dbReference>
<reference evidence="2 3" key="1">
    <citation type="journal article" date="2013" name="BMC Genomics">
        <title>Reconstruction of the lipid metabolism for the microalga Monoraphidium neglectum from its genome sequence reveals characteristics suitable for biofuel production.</title>
        <authorList>
            <person name="Bogen C."/>
            <person name="Al-Dilaimi A."/>
            <person name="Albersmeier A."/>
            <person name="Wichmann J."/>
            <person name="Grundmann M."/>
            <person name="Rupp O."/>
            <person name="Lauersen K.J."/>
            <person name="Blifernez-Klassen O."/>
            <person name="Kalinowski J."/>
            <person name="Goesmann A."/>
            <person name="Mussgnug J.H."/>
            <person name="Kruse O."/>
        </authorList>
    </citation>
    <scope>NUCLEOTIDE SEQUENCE [LARGE SCALE GENOMIC DNA]</scope>
    <source>
        <strain evidence="2 3">SAG 48.87</strain>
    </source>
</reference>
<sequence>YEEELHRHVVRQIDGATAAALFRADGPSEGKAAGGEPQQSEASRAGVSWGLWVNTARNPRLRVVEWPGLGVAIEVPKQIALANVALRVLRLPFDDRRGRCSRGLAAVGGVLRAELLALPPPARRAGGWVVRQMTPLVTGVSVVPYPIPPAGTDPAAWRAQEPAAPLTFTMPIPDDVIVPLDYGGERDAGAAAAAAAAAAATADGADPAARGGAATGAGDEAAENEAAAAAAAREQEGATAESEQRRQQQQQLPEPQPRVGWWDDAAGCWSEEGISGIRFQPGRRLLTFSTARLGTLALLAPRARLLPYRSWDLRPTGGLGGATVALTLRPCAPLPEPLVIDIGPAWARLASPDLPELCGLIGRQLPPWQLLQRLADAGLHLLPDTGACGGGGLVGGGAEEAARADRGGKDEEMERAMCNDVSRICGAFLVASSRWNGALGRSRCCCRLSEVTDWEEGGRTGPGHAARIFSKERDSGERRVLLAVREGTEGVAFSDAPDRGAGPPQPPDFESVEAVVAAAKDPRGQLHFDLPSLLAGPPPELAPHPRAPALRAGPAALEAAAAFDAAVSEAVARVLCALRPFSNG</sequence>
<feature type="non-terminal residue" evidence="2">
    <location>
        <position position="1"/>
    </location>
</feature>
<evidence type="ECO:0000313" key="3">
    <source>
        <dbReference type="Proteomes" id="UP000054498"/>
    </source>
</evidence>
<dbReference type="STRING" id="145388.A0A0D2M154"/>
<dbReference type="GeneID" id="25730184"/>
<dbReference type="OrthoDB" id="297923at2759"/>
<keyword evidence="2" id="KW-0282">Flagellum</keyword>
<accession>A0A0D2M154</accession>
<dbReference type="PANTHER" id="PTHR20929:SF11">
    <property type="entry name" value="DYNEIN AXONEMAL INTERMEDIATE CHAIN 7"/>
    <property type="match status" value="1"/>
</dbReference>
<dbReference type="GO" id="GO:0005930">
    <property type="term" value="C:axoneme"/>
    <property type="evidence" value="ECO:0007669"/>
    <property type="project" value="TreeGrafter"/>
</dbReference>
<proteinExistence type="predicted"/>
<dbReference type="EMBL" id="KK103653">
    <property type="protein sequence ID" value="KIY95176.1"/>
    <property type="molecule type" value="Genomic_DNA"/>
</dbReference>
<evidence type="ECO:0000256" key="1">
    <source>
        <dbReference type="SAM" id="MobiDB-lite"/>
    </source>
</evidence>
<dbReference type="GO" id="GO:0008017">
    <property type="term" value="F:microtubule binding"/>
    <property type="evidence" value="ECO:0007669"/>
    <property type="project" value="TreeGrafter"/>
</dbReference>
<keyword evidence="2" id="KW-0969">Cilium</keyword>